<name>A0ABV9C5F8_9GAMM</name>
<accession>A0ABV9C5F8</accession>
<reference evidence="2" key="1">
    <citation type="journal article" date="2019" name="Int. J. Syst. Evol. Microbiol.">
        <title>The Global Catalogue of Microorganisms (GCM) 10K type strain sequencing project: providing services to taxonomists for standard genome sequencing and annotation.</title>
        <authorList>
            <consortium name="The Broad Institute Genomics Platform"/>
            <consortium name="The Broad Institute Genome Sequencing Center for Infectious Disease"/>
            <person name="Wu L."/>
            <person name="Ma J."/>
        </authorList>
    </citation>
    <scope>NUCLEOTIDE SEQUENCE [LARGE SCALE GENOMIC DNA]</scope>
    <source>
        <strain evidence="2">CCM 4481</strain>
    </source>
</reference>
<protein>
    <recommendedName>
        <fullName evidence="3">Secreted protein</fullName>
    </recommendedName>
</protein>
<keyword evidence="2" id="KW-1185">Reference proteome</keyword>
<evidence type="ECO:0000313" key="1">
    <source>
        <dbReference type="EMBL" id="MFC4528230.1"/>
    </source>
</evidence>
<sequence length="124" mass="13133">MNKFIALLPLLLLLAGCEQGRTVVVHSIANGHDVVYSKVNVTGPLASFRCLRSESGECHYTVVANECAPASTACPSAPLHFAVREGDMRVNTSLPAGFQSCVTATPAPDEDCKQLMADAGRTSR</sequence>
<evidence type="ECO:0008006" key="3">
    <source>
        <dbReference type="Google" id="ProtNLM"/>
    </source>
</evidence>
<dbReference type="Proteomes" id="UP001595961">
    <property type="component" value="Unassembled WGS sequence"/>
</dbReference>
<comment type="caution">
    <text evidence="1">The sequence shown here is derived from an EMBL/GenBank/DDBJ whole genome shotgun (WGS) entry which is preliminary data.</text>
</comment>
<gene>
    <name evidence="1" type="ORF">ACFO5W_16425</name>
</gene>
<proteinExistence type="predicted"/>
<organism evidence="1 2">
    <name type="scientific">Dyella halodurans</name>
    <dbReference type="NCBI Taxonomy" id="1920171"/>
    <lineage>
        <taxon>Bacteria</taxon>
        <taxon>Pseudomonadati</taxon>
        <taxon>Pseudomonadota</taxon>
        <taxon>Gammaproteobacteria</taxon>
        <taxon>Lysobacterales</taxon>
        <taxon>Rhodanobacteraceae</taxon>
        <taxon>Dyella</taxon>
    </lineage>
</organism>
<dbReference type="EMBL" id="JBHSGA010000018">
    <property type="protein sequence ID" value="MFC4528230.1"/>
    <property type="molecule type" value="Genomic_DNA"/>
</dbReference>
<dbReference type="RefSeq" id="WP_266148442.1">
    <property type="nucleotide sequence ID" value="NZ_CP064028.1"/>
</dbReference>
<evidence type="ECO:0000313" key="2">
    <source>
        <dbReference type="Proteomes" id="UP001595961"/>
    </source>
</evidence>
<dbReference type="PROSITE" id="PS51257">
    <property type="entry name" value="PROKAR_LIPOPROTEIN"/>
    <property type="match status" value="1"/>
</dbReference>